<dbReference type="RefSeq" id="WP_176533993.1">
    <property type="nucleotide sequence ID" value="NZ_CP088022.1"/>
</dbReference>
<name>A0A974AJM4_9BRAD</name>
<organism evidence="1">
    <name type="scientific">Bradyrhizobium quebecense</name>
    <dbReference type="NCBI Taxonomy" id="2748629"/>
    <lineage>
        <taxon>Bacteria</taxon>
        <taxon>Pseudomonadati</taxon>
        <taxon>Pseudomonadota</taxon>
        <taxon>Alphaproteobacteria</taxon>
        <taxon>Hyphomicrobiales</taxon>
        <taxon>Nitrobacteraceae</taxon>
        <taxon>Bradyrhizobium</taxon>
    </lineage>
</organism>
<comment type="caution">
    <text evidence="1">The sequence shown here is derived from an EMBL/GenBank/DDBJ whole genome shotgun (WGS) entry which is preliminary data.</text>
</comment>
<gene>
    <name evidence="1" type="ORF">HU230_36015</name>
</gene>
<dbReference type="AlphaFoldDB" id="A0A974AJM4"/>
<evidence type="ECO:0000313" key="1">
    <source>
        <dbReference type="EMBL" id="NVL10963.1"/>
    </source>
</evidence>
<proteinExistence type="predicted"/>
<evidence type="ECO:0008006" key="2">
    <source>
        <dbReference type="Google" id="ProtNLM"/>
    </source>
</evidence>
<reference evidence="1" key="1">
    <citation type="submission" date="2020-06" db="EMBL/GenBank/DDBJ databases">
        <title>Whole Genome Sequence of Bradyrhizobium sp. Strain 66S1MB.</title>
        <authorList>
            <person name="Bromfield E."/>
            <person name="Cloutier S."/>
        </authorList>
    </citation>
    <scope>NUCLEOTIDE SEQUENCE</scope>
    <source>
        <strain evidence="1">66S1MB</strain>
    </source>
</reference>
<accession>A0A974AJM4</accession>
<protein>
    <recommendedName>
        <fullName evidence="2">HNH endonuclease 5 domain-containing protein</fullName>
    </recommendedName>
</protein>
<sequence>MQSLALFVVLPPGTAWRQEIVMDEPPSTNDGMFVETEAFKALEFYVRNYTALTFVGLGSENRGIVLGSKPFVCRYCRGKPPEKTFKKTAHAVSQLLGNRILVSLYECDDCNKRFGGFEDDLGKMTLPMRAIGGVIGKNGIPKIPLASRSGMRKPTLEHKDGNLNFSHDAGDDVGLVDDPVNKTLTLTYNEQRYRPLAAYKALCKSAFALLPDDELMNFEELRQWLLQADVTTGMVYGRNSYILHKTFVPAHKPFKQPVVCLLRRNSQIDAPYISFFIAFGNVSYQIFLPCPSKDAHLTGKTITTLAYPHFFQLKPWLIPAPTVARTENLGSPDQTANRLGRLGWRYDQKIKVS</sequence>
<dbReference type="EMBL" id="JABWSX010000001">
    <property type="protein sequence ID" value="NVL10963.1"/>
    <property type="molecule type" value="Genomic_DNA"/>
</dbReference>